<feature type="compositionally biased region" description="Polar residues" evidence="1">
    <location>
        <begin position="418"/>
        <end position="448"/>
    </location>
</feature>
<gene>
    <name evidence="3" type="ORF">OEA41_007964</name>
</gene>
<evidence type="ECO:0000259" key="2">
    <source>
        <dbReference type="Pfam" id="PF13391"/>
    </source>
</evidence>
<proteinExistence type="predicted"/>
<name>A0AAD9ZDN6_9LECA</name>
<dbReference type="InterPro" id="IPR003615">
    <property type="entry name" value="HNH_nuc"/>
</dbReference>
<dbReference type="Proteomes" id="UP001276659">
    <property type="component" value="Unassembled WGS sequence"/>
</dbReference>
<feature type="compositionally biased region" description="Polar residues" evidence="1">
    <location>
        <begin position="377"/>
        <end position="406"/>
    </location>
</feature>
<evidence type="ECO:0000256" key="1">
    <source>
        <dbReference type="SAM" id="MobiDB-lite"/>
    </source>
</evidence>
<dbReference type="AlphaFoldDB" id="A0AAD9ZDN6"/>
<evidence type="ECO:0000313" key="4">
    <source>
        <dbReference type="Proteomes" id="UP001276659"/>
    </source>
</evidence>
<comment type="caution">
    <text evidence="3">The sequence shown here is derived from an EMBL/GenBank/DDBJ whole genome shotgun (WGS) entry which is preliminary data.</text>
</comment>
<dbReference type="Pfam" id="PF13391">
    <property type="entry name" value="HNH_2"/>
    <property type="match status" value="1"/>
</dbReference>
<feature type="compositionally biased region" description="Low complexity" evidence="1">
    <location>
        <begin position="323"/>
        <end position="333"/>
    </location>
</feature>
<feature type="compositionally biased region" description="Basic and acidic residues" evidence="1">
    <location>
        <begin position="338"/>
        <end position="356"/>
    </location>
</feature>
<dbReference type="EMBL" id="JASNWA010000004">
    <property type="protein sequence ID" value="KAK3176641.1"/>
    <property type="molecule type" value="Genomic_DNA"/>
</dbReference>
<evidence type="ECO:0000313" key="3">
    <source>
        <dbReference type="EMBL" id="KAK3176641.1"/>
    </source>
</evidence>
<feature type="region of interest" description="Disordered" evidence="1">
    <location>
        <begin position="315"/>
        <end position="456"/>
    </location>
</feature>
<organism evidence="3 4">
    <name type="scientific">Lepraria neglecta</name>
    <dbReference type="NCBI Taxonomy" id="209136"/>
    <lineage>
        <taxon>Eukaryota</taxon>
        <taxon>Fungi</taxon>
        <taxon>Dikarya</taxon>
        <taxon>Ascomycota</taxon>
        <taxon>Pezizomycotina</taxon>
        <taxon>Lecanoromycetes</taxon>
        <taxon>OSLEUM clade</taxon>
        <taxon>Lecanoromycetidae</taxon>
        <taxon>Lecanorales</taxon>
        <taxon>Lecanorineae</taxon>
        <taxon>Stereocaulaceae</taxon>
        <taxon>Lepraria</taxon>
    </lineage>
</organism>
<protein>
    <recommendedName>
        <fullName evidence="2">HNH nuclease domain-containing protein</fullName>
    </recommendedName>
</protein>
<accession>A0AAD9ZDN6</accession>
<sequence>MPLRTKLVVQDPPDANCVSTNPYHSIVIKHPGYQDDNDRLLTLPAYDDPEGGFDIDTAKTICGILAGNRWDGFFTQDRNGPPVQVLKASARYYFILPDELGGRDNFYPVVPAFSEWKFPHNNLPPSWPEVVPYLPSTTKSDIITALGMRDAFRCQISACEESYEKAHIIPVKYSAWFHANDLDGFIFNSHWSGERAIDDVHNMMLLRADLHKAFDGIKFVFVPKKEIPSEPRSKTPYVLHMLSHSTELVKLYHNVQLQASEKLVPQFLLARLALSIFPMFEGFLLKPKISRKILTQEGGIYEATPGECQSYTSQAGARSCQTSPSKAGSAASSPKRRRLDDVREEGDHYISSEHQNKRARISTPYGKEITPDPACEPNTTQSNAPPTPSSQYQCDSSGQPEQTTDALPNLSDPPAPTQLDTISQSANNDEANPSPDSVNSTYTPTENPLDSEEEDRYTALRTAALAAERERSDPDGSYEKDLEWAQEEMMRKKCDPASMRRLYEICGYDVLG</sequence>
<reference evidence="3" key="1">
    <citation type="submission" date="2022-11" db="EMBL/GenBank/DDBJ databases">
        <title>Chromosomal genome sequence assembly and mating type (MAT) locus characterization of the leprose asexual lichenized fungus Lepraria neglecta (Nyl.) Erichsen.</title>
        <authorList>
            <person name="Allen J.L."/>
            <person name="Pfeffer B."/>
        </authorList>
    </citation>
    <scope>NUCLEOTIDE SEQUENCE</scope>
    <source>
        <strain evidence="3">Allen 5258</strain>
    </source>
</reference>
<feature type="domain" description="HNH nuclease" evidence="2">
    <location>
        <begin position="154"/>
        <end position="222"/>
    </location>
</feature>
<keyword evidence="4" id="KW-1185">Reference proteome</keyword>